<name>A0A6C0KZY0_9ZZZZ</name>
<evidence type="ECO:0000313" key="2">
    <source>
        <dbReference type="EMBL" id="QHU23542.1"/>
    </source>
</evidence>
<feature type="coiled-coil region" evidence="1">
    <location>
        <begin position="89"/>
        <end position="116"/>
    </location>
</feature>
<protein>
    <submittedName>
        <fullName evidence="2">Uncharacterized protein</fullName>
    </submittedName>
</protein>
<proteinExistence type="predicted"/>
<dbReference type="EMBL" id="MN741032">
    <property type="protein sequence ID" value="QHU23542.1"/>
    <property type="molecule type" value="Genomic_DNA"/>
</dbReference>
<dbReference type="AlphaFoldDB" id="A0A6C0KZY0"/>
<reference evidence="2" key="1">
    <citation type="journal article" date="2020" name="Nature">
        <title>Giant virus diversity and host interactions through global metagenomics.</title>
        <authorList>
            <person name="Schulz F."/>
            <person name="Roux S."/>
            <person name="Paez-Espino D."/>
            <person name="Jungbluth S."/>
            <person name="Walsh D.A."/>
            <person name="Denef V.J."/>
            <person name="McMahon K.D."/>
            <person name="Konstantinidis K.T."/>
            <person name="Eloe-Fadrosh E.A."/>
            <person name="Kyrpides N.C."/>
            <person name="Woyke T."/>
        </authorList>
    </citation>
    <scope>NUCLEOTIDE SEQUENCE</scope>
    <source>
        <strain evidence="2">GVMAG-S-ERX555907-94</strain>
    </source>
</reference>
<keyword evidence="1" id="KW-0175">Coiled coil</keyword>
<sequence>MNLSDSEEEASTRIQCIHCKSIIEGKPWITVLHNKHNIYGCKYSCGKQIGYHIGHGYWENVVNKEDFNEPRPVTKFNVQKDITSKSYFNTQLRDEIDQEQLLVDQEELDYQELYDELTDEELSE</sequence>
<evidence type="ECO:0000256" key="1">
    <source>
        <dbReference type="SAM" id="Coils"/>
    </source>
</evidence>
<organism evidence="2">
    <name type="scientific">viral metagenome</name>
    <dbReference type="NCBI Taxonomy" id="1070528"/>
    <lineage>
        <taxon>unclassified sequences</taxon>
        <taxon>metagenomes</taxon>
        <taxon>organismal metagenomes</taxon>
    </lineage>
</organism>
<accession>A0A6C0KZY0</accession>